<evidence type="ECO:0000256" key="1">
    <source>
        <dbReference type="SAM" id="SignalP"/>
    </source>
</evidence>
<sequence>MKLLNIFCALAIGMIANAQTHTIVKPLKLTSVPAGTGSENILVRDHSGMIKQVDKRSIIVPPTLQGILTTSSTCEYGTALDNKTTFKENGLEFSDSFSSLELTNTKISFLNKEKNKHIAIIPSDNNTEGIFKLPSLQGTAIVLSVDNESATQGNLFIKTIDAVRYLCLGLGGEIIKIKIEK</sequence>
<evidence type="ECO:0008006" key="4">
    <source>
        <dbReference type="Google" id="ProtNLM"/>
    </source>
</evidence>
<evidence type="ECO:0000313" key="3">
    <source>
        <dbReference type="Proteomes" id="UP000238180"/>
    </source>
</evidence>
<organism evidence="2 3">
    <name type="scientific">Flavobacterium columnare</name>
    <dbReference type="NCBI Taxonomy" id="996"/>
    <lineage>
        <taxon>Bacteria</taxon>
        <taxon>Pseudomonadati</taxon>
        <taxon>Bacteroidota</taxon>
        <taxon>Flavobacteriia</taxon>
        <taxon>Flavobacteriales</taxon>
        <taxon>Flavobacteriaceae</taxon>
        <taxon>Flavobacterium</taxon>
    </lineage>
</organism>
<dbReference type="Proteomes" id="UP000238180">
    <property type="component" value="Unassembled WGS sequence"/>
</dbReference>
<feature type="signal peptide" evidence="1">
    <location>
        <begin position="1"/>
        <end position="18"/>
    </location>
</feature>
<evidence type="ECO:0000313" key="2">
    <source>
        <dbReference type="EMBL" id="SPE77067.1"/>
    </source>
</evidence>
<gene>
    <name evidence="2" type="ORF">FLACOL_01057</name>
</gene>
<dbReference type="EMBL" id="OLKH01000077">
    <property type="protein sequence ID" value="SPE77067.1"/>
    <property type="molecule type" value="Genomic_DNA"/>
</dbReference>
<protein>
    <recommendedName>
        <fullName evidence="4">Lipocalin-like domain-containing protein</fullName>
    </recommendedName>
</protein>
<keyword evidence="1" id="KW-0732">Signal</keyword>
<accession>A0A2N9P9T6</accession>
<dbReference type="RefSeq" id="WP_146105907.1">
    <property type="nucleotide sequence ID" value="NZ_OLKH01000077.1"/>
</dbReference>
<dbReference type="AlphaFoldDB" id="A0A2N9P9T6"/>
<feature type="chain" id="PRO_5014983887" description="Lipocalin-like domain-containing protein" evidence="1">
    <location>
        <begin position="19"/>
        <end position="181"/>
    </location>
</feature>
<name>A0A2N9P9T6_9FLAO</name>
<proteinExistence type="predicted"/>
<reference evidence="2 3" key="1">
    <citation type="submission" date="2018-02" db="EMBL/GenBank/DDBJ databases">
        <authorList>
            <person name="Cohen D.B."/>
            <person name="Kent A.D."/>
        </authorList>
    </citation>
    <scope>NUCLEOTIDE SEQUENCE [LARGE SCALE GENOMIC DNA]</scope>
    <source>
        <strain evidence="2">CIP109753</strain>
    </source>
</reference>